<proteinExistence type="predicted"/>
<evidence type="ECO:0000256" key="1">
    <source>
        <dbReference type="SAM" id="SignalP"/>
    </source>
</evidence>
<keyword evidence="3" id="KW-1185">Reference proteome</keyword>
<reference evidence="2 3" key="1">
    <citation type="submission" date="2024-12" db="EMBL/GenBank/DDBJ databases">
        <authorList>
            <person name="Hu S."/>
        </authorList>
    </citation>
    <scope>NUCLEOTIDE SEQUENCE [LARGE SCALE GENOMIC DNA]</scope>
    <source>
        <strain evidence="2 3">THG-T11</strain>
    </source>
</reference>
<evidence type="ECO:0000313" key="3">
    <source>
        <dbReference type="Proteomes" id="UP001517247"/>
    </source>
</evidence>
<dbReference type="Proteomes" id="UP001517247">
    <property type="component" value="Unassembled WGS sequence"/>
</dbReference>
<dbReference type="EMBL" id="SSHJ02000008">
    <property type="protein sequence ID" value="MFN0256833.1"/>
    <property type="molecule type" value="Genomic_DNA"/>
</dbReference>
<evidence type="ECO:0000313" key="2">
    <source>
        <dbReference type="EMBL" id="MFN0256833.1"/>
    </source>
</evidence>
<feature type="chain" id="PRO_5047071517" evidence="1">
    <location>
        <begin position="22"/>
        <end position="308"/>
    </location>
</feature>
<protein>
    <submittedName>
        <fullName evidence="2">Uncharacterized protein</fullName>
    </submittedName>
</protein>
<sequence>MKNYIRTVFLLLACISNNVWAQSRPISADQKALNDNFKVTNPTDKTDISKPFGIEDYGVPGAKVEIHITPISQGGKGTQFVSVLHGKQNPYKVQNYTATVASDGSWKLPENALVKFRDGATQRRIHVFAGQSKDGLVSKKPVNREITLKDDPVFVATGGSIKSDNIKITSHVDGDQANGLIQIKGTGKPGTVFLVSLAAWAYITAKTDVLTDLGLKGEGPSGYLGEYYKNHKVTVDKNGNWEIPAFQQHGNTEWIRQAFIVTGWTVKTGPLSPKDSAFPEKSKNYIRLICNEKYRDIHMRETERERNN</sequence>
<accession>A0ABW9J8G8</accession>
<feature type="signal peptide" evidence="1">
    <location>
        <begin position="1"/>
        <end position="21"/>
    </location>
</feature>
<name>A0ABW9J8G8_9SPHI</name>
<comment type="caution">
    <text evidence="2">The sequence shown here is derived from an EMBL/GenBank/DDBJ whole genome shotgun (WGS) entry which is preliminary data.</text>
</comment>
<dbReference type="RefSeq" id="WP_138723936.1">
    <property type="nucleotide sequence ID" value="NZ_SSHJ02000008.1"/>
</dbReference>
<keyword evidence="1" id="KW-0732">Signal</keyword>
<gene>
    <name evidence="2" type="ORF">E6A44_014685</name>
</gene>
<organism evidence="2 3">
    <name type="scientific">Pedobacter ureilyticus</name>
    <dbReference type="NCBI Taxonomy" id="1393051"/>
    <lineage>
        <taxon>Bacteria</taxon>
        <taxon>Pseudomonadati</taxon>
        <taxon>Bacteroidota</taxon>
        <taxon>Sphingobacteriia</taxon>
        <taxon>Sphingobacteriales</taxon>
        <taxon>Sphingobacteriaceae</taxon>
        <taxon>Pedobacter</taxon>
    </lineage>
</organism>